<accession>A0AAV3QBW8</accession>
<dbReference type="InterPro" id="IPR043502">
    <property type="entry name" value="DNA/RNA_pol_sf"/>
</dbReference>
<organism evidence="1 2">
    <name type="scientific">Lithospermum erythrorhizon</name>
    <name type="common">Purple gromwell</name>
    <name type="synonym">Lithospermum officinale var. erythrorhizon</name>
    <dbReference type="NCBI Taxonomy" id="34254"/>
    <lineage>
        <taxon>Eukaryota</taxon>
        <taxon>Viridiplantae</taxon>
        <taxon>Streptophyta</taxon>
        <taxon>Embryophyta</taxon>
        <taxon>Tracheophyta</taxon>
        <taxon>Spermatophyta</taxon>
        <taxon>Magnoliopsida</taxon>
        <taxon>eudicotyledons</taxon>
        <taxon>Gunneridae</taxon>
        <taxon>Pentapetalae</taxon>
        <taxon>asterids</taxon>
        <taxon>lamiids</taxon>
        <taxon>Boraginales</taxon>
        <taxon>Boraginaceae</taxon>
        <taxon>Boraginoideae</taxon>
        <taxon>Lithospermeae</taxon>
        <taxon>Lithospermum</taxon>
    </lineage>
</organism>
<dbReference type="EMBL" id="BAABME010004055">
    <property type="protein sequence ID" value="GAA0161010.1"/>
    <property type="molecule type" value="Genomic_DNA"/>
</dbReference>
<dbReference type="SUPFAM" id="SSF56672">
    <property type="entry name" value="DNA/RNA polymerases"/>
    <property type="match status" value="1"/>
</dbReference>
<dbReference type="Gene3D" id="3.30.70.270">
    <property type="match status" value="1"/>
</dbReference>
<evidence type="ECO:0000313" key="2">
    <source>
        <dbReference type="Proteomes" id="UP001454036"/>
    </source>
</evidence>
<keyword evidence="2" id="KW-1185">Reference proteome</keyword>
<dbReference type="AlphaFoldDB" id="A0AAV3QBW8"/>
<evidence type="ECO:0000313" key="1">
    <source>
        <dbReference type="EMBL" id="GAA0161010.1"/>
    </source>
</evidence>
<protein>
    <recommendedName>
        <fullName evidence="3">Reverse transcriptase</fullName>
    </recommendedName>
</protein>
<reference evidence="1 2" key="1">
    <citation type="submission" date="2024-01" db="EMBL/GenBank/DDBJ databases">
        <title>The complete chloroplast genome sequence of Lithospermum erythrorhizon: insights into the phylogenetic relationship among Boraginaceae species and the maternal lineages of purple gromwells.</title>
        <authorList>
            <person name="Okada T."/>
            <person name="Watanabe K."/>
        </authorList>
    </citation>
    <scope>NUCLEOTIDE SEQUENCE [LARGE SCALE GENOMIC DNA]</scope>
</reference>
<comment type="caution">
    <text evidence="1">The sequence shown here is derived from an EMBL/GenBank/DDBJ whole genome shotgun (WGS) entry which is preliminary data.</text>
</comment>
<dbReference type="PANTHER" id="PTHR24559:SF444">
    <property type="entry name" value="REVERSE TRANSCRIPTASE DOMAIN-CONTAINING PROTEIN"/>
    <property type="match status" value="1"/>
</dbReference>
<sequence length="95" mass="11165">MPSIDPAVEVHILYIDPTFPRIKQKKRLFNIERNTTIREEVQDLLKAQAIRHLLDRSVGHEVFDFVDASRGYHQIRMAPEDEEKIALIIEYGLYC</sequence>
<dbReference type="Proteomes" id="UP001454036">
    <property type="component" value="Unassembled WGS sequence"/>
</dbReference>
<gene>
    <name evidence="1" type="ORF">LIER_17429</name>
</gene>
<evidence type="ECO:0008006" key="3">
    <source>
        <dbReference type="Google" id="ProtNLM"/>
    </source>
</evidence>
<proteinExistence type="predicted"/>
<dbReference type="InterPro" id="IPR043128">
    <property type="entry name" value="Rev_trsase/Diguanyl_cyclase"/>
</dbReference>
<dbReference type="PANTHER" id="PTHR24559">
    <property type="entry name" value="TRANSPOSON TY3-I GAG-POL POLYPROTEIN"/>
    <property type="match status" value="1"/>
</dbReference>
<name>A0AAV3QBW8_LITER</name>
<dbReference type="InterPro" id="IPR053134">
    <property type="entry name" value="RNA-dir_DNA_polymerase"/>
</dbReference>